<sequence>MNAFITQAAKANNAFVPTEISPVAPVMDNEIDVLARHWQEAKEAEAHAKERRLNIETQITELVGVSDEGTTNAEGHLFKVKTVGKLTRSLDDSAIQSDWDKLPDEIKKCVKWKPSLDTKNLRSLESMRGDLVPVMAQYMTTKPAKPSVSVEAK</sequence>
<proteinExistence type="predicted"/>
<comment type="caution">
    <text evidence="1">The sequence shown here is derived from an EMBL/GenBank/DDBJ whole genome shotgun (WGS) entry which is preliminary data.</text>
</comment>
<dbReference type="Pfam" id="PF23791">
    <property type="entry name" value="DUF7173"/>
    <property type="match status" value="1"/>
</dbReference>
<organism evidence="1 2">
    <name type="scientific">Psychrobacter piscatorii</name>
    <dbReference type="NCBI Taxonomy" id="554343"/>
    <lineage>
        <taxon>Bacteria</taxon>
        <taxon>Pseudomonadati</taxon>
        <taxon>Pseudomonadota</taxon>
        <taxon>Gammaproteobacteria</taxon>
        <taxon>Moraxellales</taxon>
        <taxon>Moraxellaceae</taxon>
        <taxon>Psychrobacter</taxon>
    </lineage>
</organism>
<accession>A0A0T6DU51</accession>
<name>A0A0T6DU51_9GAMM</name>
<dbReference type="EMBL" id="LNDJ01000047">
    <property type="protein sequence ID" value="KRU23272.1"/>
    <property type="molecule type" value="Genomic_DNA"/>
</dbReference>
<dbReference type="Proteomes" id="UP000051202">
    <property type="component" value="Unassembled WGS sequence"/>
</dbReference>
<gene>
    <name evidence="1" type="ORF">AS194_04910</name>
</gene>
<evidence type="ECO:0000313" key="2">
    <source>
        <dbReference type="Proteomes" id="UP000051202"/>
    </source>
</evidence>
<dbReference type="STRING" id="554343.AS194_04910"/>
<keyword evidence="2" id="KW-1185">Reference proteome</keyword>
<protein>
    <submittedName>
        <fullName evidence="1">Uncharacterized protein</fullName>
    </submittedName>
</protein>
<reference evidence="1 2" key="1">
    <citation type="submission" date="2015-11" db="EMBL/GenBank/DDBJ databases">
        <title>Permanent draft genome of Psychrobacter piscatorii LQ58.</title>
        <authorList>
            <person name="Zhou M."/>
            <person name="Dong B."/>
            <person name="Liu Q."/>
        </authorList>
    </citation>
    <scope>NUCLEOTIDE SEQUENCE [LARGE SCALE GENOMIC DNA]</scope>
    <source>
        <strain evidence="1 2">LQ58</strain>
    </source>
</reference>
<dbReference type="AlphaFoldDB" id="A0A0T6DU51"/>
<evidence type="ECO:0000313" key="1">
    <source>
        <dbReference type="EMBL" id="KRU23272.1"/>
    </source>
</evidence>
<dbReference type="RefSeq" id="WP_058023907.1">
    <property type="nucleotide sequence ID" value="NZ_LNDJ01000047.1"/>
</dbReference>
<dbReference type="InterPro" id="IPR055597">
    <property type="entry name" value="DUF7173"/>
</dbReference>